<dbReference type="STRING" id="43989.cce_3646"/>
<dbReference type="HOGENOM" id="CLU_439237_0_0_3"/>
<evidence type="ECO:0000313" key="4">
    <source>
        <dbReference type="Proteomes" id="UP000001203"/>
    </source>
</evidence>
<evidence type="ECO:0000256" key="1">
    <source>
        <dbReference type="SAM" id="MobiDB-lite"/>
    </source>
</evidence>
<evidence type="ECO:0000256" key="2">
    <source>
        <dbReference type="SAM" id="Phobius"/>
    </source>
</evidence>
<accession>B1X0V5</accession>
<name>B1X0V5_CROS5</name>
<feature type="transmembrane region" description="Helical" evidence="2">
    <location>
        <begin position="23"/>
        <end position="44"/>
    </location>
</feature>
<dbReference type="KEGG" id="cyt:cce_3646"/>
<proteinExistence type="predicted"/>
<organism evidence="3 4">
    <name type="scientific">Crocosphaera subtropica (strain ATCC 51142 / BH68)</name>
    <name type="common">Cyanothece sp. (strain ATCC 51142)</name>
    <dbReference type="NCBI Taxonomy" id="43989"/>
    <lineage>
        <taxon>Bacteria</taxon>
        <taxon>Bacillati</taxon>
        <taxon>Cyanobacteriota</taxon>
        <taxon>Cyanophyceae</taxon>
        <taxon>Oscillatoriophycideae</taxon>
        <taxon>Chroococcales</taxon>
        <taxon>Aphanothecaceae</taxon>
        <taxon>Crocosphaera</taxon>
        <taxon>Crocosphaera subtropica</taxon>
    </lineage>
</organism>
<evidence type="ECO:0000313" key="3">
    <source>
        <dbReference type="EMBL" id="ACB52994.1"/>
    </source>
</evidence>
<dbReference type="EMBL" id="CP000806">
    <property type="protein sequence ID" value="ACB52994.1"/>
    <property type="molecule type" value="Genomic_DNA"/>
</dbReference>
<dbReference type="OrthoDB" id="428704at2"/>
<keyword evidence="2" id="KW-1133">Transmembrane helix</keyword>
<keyword evidence="4" id="KW-1185">Reference proteome</keyword>
<keyword evidence="2" id="KW-0812">Transmembrane</keyword>
<dbReference type="RefSeq" id="WP_009545195.1">
    <property type="nucleotide sequence ID" value="NC_010546.1"/>
</dbReference>
<dbReference type="AlphaFoldDB" id="B1X0V5"/>
<protein>
    <submittedName>
        <fullName evidence="3">Uncharacterized protein</fullName>
    </submittedName>
</protein>
<dbReference type="Proteomes" id="UP000001203">
    <property type="component" value="Chromosome circular"/>
</dbReference>
<dbReference type="eggNOG" id="COG4726">
    <property type="taxonomic scope" value="Bacteria"/>
</dbReference>
<gene>
    <name evidence="3" type="ordered locus">cce_3646</name>
</gene>
<sequence>MNTRYTETFLFLSRLSRRSNKGFALGFVLTAGVLMAATGAVMLLRSSSEQEKVIAQGATAQGKTSGEVAIARVQFLLARYPFLAQYDSSQWSNVANPSTDIGQDFEEHIEITNNTGGRESSCASESEEDSSEVLTPEQQQAEIISYVDTYTSDLSPYEQSGQSKWQQIDTTNSSQVDFRLISYNAPESVPGMGELKLQSMANRDKQFKESPTQLTVTIPVKQNETTTEVEEGDTPGLWTQQGKVIKGSGGGGNKHWAAHIWVSDPCYSQKPDDPATLEVLEDIEDETLLSYNGKTYKPPIVKDMDFPEFPEFPTDLPASQVNVTVSSGNGNGNGNGNKKASSYQDSYFSTVASVMNGFVDKAFTKIFGGVALAKNGNGKGKGLVDDITDTTNDVVDDITDTTNDIVDDLTNTENTNDTTNVGGGAVCGNNSANAANGSVFPRNGDTGKIVKVGNEDVCVYEYIWNQTPSDTTIQTVSQDGKRQKVIFYIKDGVDFDLKGNEKILKNCGDFDDNADLCRPTDFQIFAQGTGNFCLSGAVVMDAFVFAPERHSGVNGGPKGALRGTIWVKGWNTSSCGSNGNHLHVTQTGNWSDFYGVKNPEAGPSIVIGQPATVKTEAFNPDI</sequence>
<keyword evidence="2" id="KW-0472">Membrane</keyword>
<reference evidence="3 4" key="1">
    <citation type="journal article" date="2008" name="Proc. Natl. Acad. Sci. U.S.A.">
        <title>The genome of Cyanothece 51142, a unicellular diazotrophic cyanobacterium important in the marine nitrogen cycle.</title>
        <authorList>
            <person name="Welsh E.A."/>
            <person name="Liberton M."/>
            <person name="Stoeckel J."/>
            <person name="Loh T."/>
            <person name="Elvitigala T."/>
            <person name="Wang C."/>
            <person name="Wollam A."/>
            <person name="Fulton R.S."/>
            <person name="Clifton S.W."/>
            <person name="Jacobs J.M."/>
            <person name="Aurora R."/>
            <person name="Ghosh B.K."/>
            <person name="Sherman L.A."/>
            <person name="Smith R.D."/>
            <person name="Wilson R.K."/>
            <person name="Pakrasi H.B."/>
        </authorList>
    </citation>
    <scope>NUCLEOTIDE SEQUENCE [LARGE SCALE GENOMIC DNA]</scope>
    <source>
        <strain evidence="4">ATCC 51142 / BH68</strain>
    </source>
</reference>
<feature type="region of interest" description="Disordered" evidence="1">
    <location>
        <begin position="114"/>
        <end position="137"/>
    </location>
</feature>